<sequence length="145" mass="14104">MTTPLMGGENPELHHSDFSGITPKPTAAATPNPLAAAATPGGPGSAAGGASVQRGGTKALMGVPSTPSIAGTPSHHAAAGAPTHEAAGEACSPCAPSHHAADEGALCLKLMSDQVGETVCPGVAAVTSVWVPMWGRRGQLDGVLG</sequence>
<evidence type="ECO:0000313" key="2">
    <source>
        <dbReference type="EMBL" id="KAF5835279.1"/>
    </source>
</evidence>
<feature type="compositionally biased region" description="Low complexity" evidence="1">
    <location>
        <begin position="20"/>
        <end position="40"/>
    </location>
</feature>
<accession>A0ABQ7GKZ8</accession>
<gene>
    <name evidence="2" type="ORF">DUNSADRAFT_7603</name>
</gene>
<comment type="caution">
    <text evidence="2">The sequence shown here is derived from an EMBL/GenBank/DDBJ whole genome shotgun (WGS) entry which is preliminary data.</text>
</comment>
<organism evidence="2 3">
    <name type="scientific">Dunaliella salina</name>
    <name type="common">Green alga</name>
    <name type="synonym">Protococcus salinus</name>
    <dbReference type="NCBI Taxonomy" id="3046"/>
    <lineage>
        <taxon>Eukaryota</taxon>
        <taxon>Viridiplantae</taxon>
        <taxon>Chlorophyta</taxon>
        <taxon>core chlorophytes</taxon>
        <taxon>Chlorophyceae</taxon>
        <taxon>CS clade</taxon>
        <taxon>Chlamydomonadales</taxon>
        <taxon>Dunaliellaceae</taxon>
        <taxon>Dunaliella</taxon>
    </lineage>
</organism>
<evidence type="ECO:0000313" key="3">
    <source>
        <dbReference type="Proteomes" id="UP000815325"/>
    </source>
</evidence>
<dbReference type="Proteomes" id="UP000815325">
    <property type="component" value="Unassembled WGS sequence"/>
</dbReference>
<name>A0ABQ7GKZ8_DUNSA</name>
<feature type="compositionally biased region" description="Low complexity" evidence="1">
    <location>
        <begin position="75"/>
        <end position="90"/>
    </location>
</feature>
<reference evidence="2" key="1">
    <citation type="submission" date="2017-08" db="EMBL/GenBank/DDBJ databases">
        <authorList>
            <person name="Polle J.E."/>
            <person name="Barry K."/>
            <person name="Cushman J."/>
            <person name="Schmutz J."/>
            <person name="Tran D."/>
            <person name="Hathwaick L.T."/>
            <person name="Yim W.C."/>
            <person name="Jenkins J."/>
            <person name="Mckie-Krisberg Z.M."/>
            <person name="Prochnik S."/>
            <person name="Lindquist E."/>
            <person name="Dockter R.B."/>
            <person name="Adam C."/>
            <person name="Molina H."/>
            <person name="Bunkerborg J."/>
            <person name="Jin E."/>
            <person name="Buchheim M."/>
            <person name="Magnuson J."/>
        </authorList>
    </citation>
    <scope>NUCLEOTIDE SEQUENCE</scope>
    <source>
        <strain evidence="2">CCAP 19/18</strain>
    </source>
</reference>
<dbReference type="EMBL" id="MU069713">
    <property type="protein sequence ID" value="KAF5835279.1"/>
    <property type="molecule type" value="Genomic_DNA"/>
</dbReference>
<proteinExistence type="predicted"/>
<feature type="region of interest" description="Disordered" evidence="1">
    <location>
        <begin position="1"/>
        <end position="95"/>
    </location>
</feature>
<evidence type="ECO:0008006" key="4">
    <source>
        <dbReference type="Google" id="ProtNLM"/>
    </source>
</evidence>
<evidence type="ECO:0000256" key="1">
    <source>
        <dbReference type="SAM" id="MobiDB-lite"/>
    </source>
</evidence>
<keyword evidence="3" id="KW-1185">Reference proteome</keyword>
<protein>
    <recommendedName>
        <fullName evidence="4">Encoded protein</fullName>
    </recommendedName>
</protein>